<organism evidence="1 2">
    <name type="scientific">Helicobacter fennelliae</name>
    <dbReference type="NCBI Taxonomy" id="215"/>
    <lineage>
        <taxon>Bacteria</taxon>
        <taxon>Pseudomonadati</taxon>
        <taxon>Campylobacterota</taxon>
        <taxon>Epsilonproteobacteria</taxon>
        <taxon>Campylobacterales</taxon>
        <taxon>Helicobacteraceae</taxon>
        <taxon>Helicobacter</taxon>
    </lineage>
</organism>
<proteinExistence type="predicted"/>
<dbReference type="Proteomes" id="UP000250166">
    <property type="component" value="Unassembled WGS sequence"/>
</dbReference>
<evidence type="ECO:0000313" key="2">
    <source>
        <dbReference type="Proteomes" id="UP000250166"/>
    </source>
</evidence>
<gene>
    <name evidence="1" type="ORF">NCTC13102_00542</name>
</gene>
<sequence>MYAGSLVHKDVINKIKNKQNGRFYFDINPDAYGACAFASINELYIHSMIPLIWVGTSPKSTGIDNSQNNKEHYIQAKEEEIICAPLIKSYEYAKISITTWMWEAMLQAHNLQDEKTKAFYRSKKAKYLIIATAIRTAKSDEELTKLYELADFNALNHTLLSILSKILWLYDKRTIFARALRKALRMCGITKYIKIMTFYHSQTQVKDMLEASQLVLEKINKQNQKWYNPHLHR</sequence>
<evidence type="ECO:0000313" key="1">
    <source>
        <dbReference type="EMBL" id="SQB98092.1"/>
    </source>
</evidence>
<dbReference type="EMBL" id="UAWL01000006">
    <property type="protein sequence ID" value="SQB98092.1"/>
    <property type="molecule type" value="Genomic_DNA"/>
</dbReference>
<reference evidence="1 2" key="1">
    <citation type="submission" date="2018-06" db="EMBL/GenBank/DDBJ databases">
        <authorList>
            <consortium name="Pathogen Informatics"/>
            <person name="Doyle S."/>
        </authorList>
    </citation>
    <scope>NUCLEOTIDE SEQUENCE [LARGE SCALE GENOMIC DNA]</scope>
    <source>
        <strain evidence="1 2">NCTC13102</strain>
    </source>
</reference>
<name>A0A2X3B2H1_9HELI</name>
<accession>A0A2X3B2H1</accession>
<dbReference type="AlphaFoldDB" id="A0A2X3B2H1"/>
<protein>
    <submittedName>
        <fullName evidence="1">Uncharacterized protein</fullName>
    </submittedName>
</protein>